<reference evidence="2" key="1">
    <citation type="journal article" date="2023" name="Science">
        <title>Elucidation of the pathway for biosynthesis of saponin adjuvants from the soapbark tree.</title>
        <authorList>
            <person name="Reed J."/>
            <person name="Orme A."/>
            <person name="El-Demerdash A."/>
            <person name="Owen C."/>
            <person name="Martin L.B.B."/>
            <person name="Misra R.C."/>
            <person name="Kikuchi S."/>
            <person name="Rejzek M."/>
            <person name="Martin A.C."/>
            <person name="Harkess A."/>
            <person name="Leebens-Mack J."/>
            <person name="Louveau T."/>
            <person name="Stephenson M.J."/>
            <person name="Osbourn A."/>
        </authorList>
    </citation>
    <scope>NUCLEOTIDE SEQUENCE</scope>
    <source>
        <strain evidence="2">S10</strain>
    </source>
</reference>
<keyword evidence="1" id="KW-0812">Transmembrane</keyword>
<evidence type="ECO:0000313" key="3">
    <source>
        <dbReference type="Proteomes" id="UP001163823"/>
    </source>
</evidence>
<proteinExistence type="predicted"/>
<dbReference type="EMBL" id="JARAOO010000009">
    <property type="protein sequence ID" value="KAJ7955894.1"/>
    <property type="molecule type" value="Genomic_DNA"/>
</dbReference>
<protein>
    <submittedName>
        <fullName evidence="2">F-box protein family</fullName>
    </submittedName>
</protein>
<dbReference type="AlphaFoldDB" id="A0AAD7LD15"/>
<evidence type="ECO:0000313" key="2">
    <source>
        <dbReference type="EMBL" id="KAJ7955894.1"/>
    </source>
</evidence>
<accession>A0AAD7LD15</accession>
<dbReference type="Proteomes" id="UP001163823">
    <property type="component" value="Chromosome 9"/>
</dbReference>
<name>A0AAD7LD15_QUISA</name>
<feature type="transmembrane region" description="Helical" evidence="1">
    <location>
        <begin position="36"/>
        <end position="58"/>
    </location>
</feature>
<dbReference type="EMBL" id="JARAOO010000009">
    <property type="protein sequence ID" value="KAJ7955893.1"/>
    <property type="molecule type" value="Genomic_DNA"/>
</dbReference>
<organism evidence="2 3">
    <name type="scientific">Quillaja saponaria</name>
    <name type="common">Soap bark tree</name>
    <dbReference type="NCBI Taxonomy" id="32244"/>
    <lineage>
        <taxon>Eukaryota</taxon>
        <taxon>Viridiplantae</taxon>
        <taxon>Streptophyta</taxon>
        <taxon>Embryophyta</taxon>
        <taxon>Tracheophyta</taxon>
        <taxon>Spermatophyta</taxon>
        <taxon>Magnoliopsida</taxon>
        <taxon>eudicotyledons</taxon>
        <taxon>Gunneridae</taxon>
        <taxon>Pentapetalae</taxon>
        <taxon>rosids</taxon>
        <taxon>fabids</taxon>
        <taxon>Fabales</taxon>
        <taxon>Quillajaceae</taxon>
        <taxon>Quillaja</taxon>
    </lineage>
</organism>
<keyword evidence="1" id="KW-0472">Membrane</keyword>
<sequence length="265" mass="29913">MQVMSDMWKSSHPRPVNGGVRLLHHARGLFILKTRFLFAPVAYNGMLYFMGFMSIIVYDPYSDNCHSIDFLIDALPNLAMVDLLGVSGGRLRLCQLLRGASFNYFNTVQDQDHVVLDLKVWEFSDYESGMQASGTVIKGSIWRLLHNIYFHPDIFTDIGLPGGTNTTLEILRALAYHPDGGDIMYFVCVSRLANGTFPSCKFSFNLRTKKLESLQKHNFEDCMNSLIPVKLPLWPTPIAPVPLTWQTVHLASWGIIGIFVAFTMS</sequence>
<evidence type="ECO:0000256" key="1">
    <source>
        <dbReference type="SAM" id="Phobius"/>
    </source>
</evidence>
<comment type="caution">
    <text evidence="2">The sequence shown here is derived from an EMBL/GenBank/DDBJ whole genome shotgun (WGS) entry which is preliminary data.</text>
</comment>
<keyword evidence="1" id="KW-1133">Transmembrane helix</keyword>
<keyword evidence="3" id="KW-1185">Reference proteome</keyword>
<dbReference type="KEGG" id="qsa:O6P43_022415"/>
<gene>
    <name evidence="2" type="ORF">O6P43_022415</name>
</gene>